<keyword evidence="1" id="KW-1133">Transmembrane helix</keyword>
<proteinExistence type="predicted"/>
<reference evidence="2" key="1">
    <citation type="submission" date="2023-03" db="EMBL/GenBank/DDBJ databases">
        <authorList>
            <person name="Julca I."/>
        </authorList>
    </citation>
    <scope>NUCLEOTIDE SEQUENCE</scope>
</reference>
<accession>A0AAV1E7K6</accession>
<name>A0AAV1E7K6_OLDCO</name>
<sequence>MLPVIQLSNSSHTFPFTTKKTFRSKLGRNRPTGLPERSRSRDFHSLFILAAVKKDSEFEVDPVQAREALRKLDEQLQSIATKPESTPKIKASDINLGRLVEQEAESEKQLSGSFLATLATALVLFTIFYNILFITVIKPSIDGPSTYENINFDDVELLQNTAPTQ</sequence>
<dbReference type="Proteomes" id="UP001161247">
    <property type="component" value="Chromosome 8"/>
</dbReference>
<dbReference type="GO" id="GO:0009535">
    <property type="term" value="C:chloroplast thylakoid membrane"/>
    <property type="evidence" value="ECO:0007669"/>
    <property type="project" value="TreeGrafter"/>
</dbReference>
<dbReference type="PANTHER" id="PTHR37716">
    <property type="entry name" value="OS07G0568900 PROTEIN"/>
    <property type="match status" value="1"/>
</dbReference>
<organism evidence="2 3">
    <name type="scientific">Oldenlandia corymbosa var. corymbosa</name>
    <dbReference type="NCBI Taxonomy" id="529605"/>
    <lineage>
        <taxon>Eukaryota</taxon>
        <taxon>Viridiplantae</taxon>
        <taxon>Streptophyta</taxon>
        <taxon>Embryophyta</taxon>
        <taxon>Tracheophyta</taxon>
        <taxon>Spermatophyta</taxon>
        <taxon>Magnoliopsida</taxon>
        <taxon>eudicotyledons</taxon>
        <taxon>Gunneridae</taxon>
        <taxon>Pentapetalae</taxon>
        <taxon>asterids</taxon>
        <taxon>lamiids</taxon>
        <taxon>Gentianales</taxon>
        <taxon>Rubiaceae</taxon>
        <taxon>Rubioideae</taxon>
        <taxon>Spermacoceae</taxon>
        <taxon>Hedyotis-Oldenlandia complex</taxon>
        <taxon>Oldenlandia</taxon>
    </lineage>
</organism>
<keyword evidence="1" id="KW-0812">Transmembrane</keyword>
<feature type="transmembrane region" description="Helical" evidence="1">
    <location>
        <begin position="114"/>
        <end position="137"/>
    </location>
</feature>
<evidence type="ECO:0000313" key="3">
    <source>
        <dbReference type="Proteomes" id="UP001161247"/>
    </source>
</evidence>
<keyword evidence="3" id="KW-1185">Reference proteome</keyword>
<keyword evidence="1" id="KW-0472">Membrane</keyword>
<evidence type="ECO:0000313" key="2">
    <source>
        <dbReference type="EMBL" id="CAI9115661.1"/>
    </source>
</evidence>
<protein>
    <submittedName>
        <fullName evidence="2">OLC1v1016630C1</fullName>
    </submittedName>
</protein>
<evidence type="ECO:0000256" key="1">
    <source>
        <dbReference type="SAM" id="Phobius"/>
    </source>
</evidence>
<dbReference type="EMBL" id="OX459125">
    <property type="protein sequence ID" value="CAI9115661.1"/>
    <property type="molecule type" value="Genomic_DNA"/>
</dbReference>
<dbReference type="AlphaFoldDB" id="A0AAV1E7K6"/>
<gene>
    <name evidence="2" type="ORF">OLC1_LOCUS22137</name>
</gene>
<dbReference type="PANTHER" id="PTHR37716:SF1">
    <property type="entry name" value="OS07G0568900 PROTEIN"/>
    <property type="match status" value="1"/>
</dbReference>